<gene>
    <name evidence="2" type="ORF">BJ980_002072</name>
</gene>
<evidence type="ECO:0000256" key="1">
    <source>
        <dbReference type="SAM" id="MobiDB-lite"/>
    </source>
</evidence>
<protein>
    <submittedName>
        <fullName evidence="2">Uncharacterized protein</fullName>
    </submittedName>
</protein>
<organism evidence="2 3">
    <name type="scientific">Nocardioides daedukensis</name>
    <dbReference type="NCBI Taxonomy" id="634462"/>
    <lineage>
        <taxon>Bacteria</taxon>
        <taxon>Bacillati</taxon>
        <taxon>Actinomycetota</taxon>
        <taxon>Actinomycetes</taxon>
        <taxon>Propionibacteriales</taxon>
        <taxon>Nocardioidaceae</taxon>
        <taxon>Nocardioides</taxon>
    </lineage>
</organism>
<keyword evidence="3" id="KW-1185">Reference proteome</keyword>
<evidence type="ECO:0000313" key="2">
    <source>
        <dbReference type="EMBL" id="NYG59149.1"/>
    </source>
</evidence>
<dbReference type="RefSeq" id="WP_179502230.1">
    <property type="nucleotide sequence ID" value="NZ_JACCAA010000001.1"/>
</dbReference>
<name>A0A7Y9S1B4_9ACTN</name>
<reference evidence="2 3" key="1">
    <citation type="submission" date="2020-07" db="EMBL/GenBank/DDBJ databases">
        <title>Sequencing the genomes of 1000 actinobacteria strains.</title>
        <authorList>
            <person name="Klenk H.-P."/>
        </authorList>
    </citation>
    <scope>NUCLEOTIDE SEQUENCE [LARGE SCALE GENOMIC DNA]</scope>
    <source>
        <strain evidence="2 3">DSM 23819</strain>
    </source>
</reference>
<sequence length="49" mass="5921">MNSGNYFTDAELAYRQSRVRDEWKPVRRKRHRLPDLPSVRRPLHDDDVA</sequence>
<dbReference type="Proteomes" id="UP000540656">
    <property type="component" value="Unassembled WGS sequence"/>
</dbReference>
<comment type="caution">
    <text evidence="2">The sequence shown here is derived from an EMBL/GenBank/DDBJ whole genome shotgun (WGS) entry which is preliminary data.</text>
</comment>
<accession>A0A7Y9S1B4</accession>
<feature type="region of interest" description="Disordered" evidence="1">
    <location>
        <begin position="24"/>
        <end position="49"/>
    </location>
</feature>
<dbReference type="AlphaFoldDB" id="A0A7Y9S1B4"/>
<dbReference type="EMBL" id="JACCAA010000001">
    <property type="protein sequence ID" value="NYG59149.1"/>
    <property type="molecule type" value="Genomic_DNA"/>
</dbReference>
<evidence type="ECO:0000313" key="3">
    <source>
        <dbReference type="Proteomes" id="UP000540656"/>
    </source>
</evidence>
<proteinExistence type="predicted"/>